<accession>A0A8J5NF71</accession>
<evidence type="ECO:0000313" key="13">
    <source>
        <dbReference type="Proteomes" id="UP000694050"/>
    </source>
</evidence>
<dbReference type="PROSITE" id="PS50850">
    <property type="entry name" value="MFS"/>
    <property type="match status" value="1"/>
</dbReference>
<evidence type="ECO:0000256" key="5">
    <source>
        <dbReference type="ARBA" id="ARBA00022989"/>
    </source>
</evidence>
<feature type="transmembrane region" description="Helical" evidence="10">
    <location>
        <begin position="261"/>
        <end position="282"/>
    </location>
</feature>
<dbReference type="InterPro" id="IPR050360">
    <property type="entry name" value="MFS_Sugar_Transporters"/>
</dbReference>
<comment type="subcellular location">
    <subcellularLocation>
        <location evidence="1">Membrane</location>
        <topology evidence="1">Multi-pass membrane protein</topology>
    </subcellularLocation>
</comment>
<evidence type="ECO:0000256" key="7">
    <source>
        <dbReference type="ARBA" id="ARBA00026248"/>
    </source>
</evidence>
<feature type="transmembrane region" description="Helical" evidence="10">
    <location>
        <begin position="344"/>
        <end position="361"/>
    </location>
</feature>
<dbReference type="GO" id="GO:0005351">
    <property type="term" value="F:carbohydrate:proton symporter activity"/>
    <property type="evidence" value="ECO:0007669"/>
    <property type="project" value="TreeGrafter"/>
</dbReference>
<dbReference type="InterPro" id="IPR020846">
    <property type="entry name" value="MFS_dom"/>
</dbReference>
<evidence type="ECO:0000256" key="3">
    <source>
        <dbReference type="ARBA" id="ARBA00022448"/>
    </source>
</evidence>
<feature type="transmembrane region" description="Helical" evidence="10">
    <location>
        <begin position="407"/>
        <end position="429"/>
    </location>
</feature>
<evidence type="ECO:0000259" key="11">
    <source>
        <dbReference type="PROSITE" id="PS50850"/>
    </source>
</evidence>
<evidence type="ECO:0000313" key="12">
    <source>
        <dbReference type="EMBL" id="KAG7402473.1"/>
    </source>
</evidence>
<feature type="domain" description="Major facilitator superfamily (MFS) profile" evidence="11">
    <location>
        <begin position="87"/>
        <end position="531"/>
    </location>
</feature>
<feature type="transmembrane region" description="Helical" evidence="10">
    <location>
        <begin position="435"/>
        <end position="458"/>
    </location>
</feature>
<evidence type="ECO:0000256" key="1">
    <source>
        <dbReference type="ARBA" id="ARBA00004141"/>
    </source>
</evidence>
<dbReference type="InterPro" id="IPR005829">
    <property type="entry name" value="Sugar_transporter_CS"/>
</dbReference>
<dbReference type="PANTHER" id="PTHR48022:SF5">
    <property type="entry name" value="ALPHA-GLUCOSIDES PERMEASE MPH2-RELATED"/>
    <property type="match status" value="1"/>
</dbReference>
<feature type="transmembrane region" description="Helical" evidence="10">
    <location>
        <begin position="222"/>
        <end position="241"/>
    </location>
</feature>
<keyword evidence="4 10" id="KW-0812">Transmembrane</keyword>
<dbReference type="EMBL" id="JAELUQ010000019">
    <property type="protein sequence ID" value="KAG7402473.1"/>
    <property type="molecule type" value="Genomic_DNA"/>
</dbReference>
<comment type="similarity">
    <text evidence="2 8">Belongs to the major facilitator superfamily. Sugar transporter (TC 2.A.1.1) family.</text>
</comment>
<reference evidence="12" key="1">
    <citation type="submission" date="2021-04" db="EMBL/GenBank/DDBJ databases">
        <title>First draft genome resource for Brassicaceae pathogens Fusarium oxysporum f. sp. raphani and Fusarium oxysporum f. sp. rapae.</title>
        <authorList>
            <person name="Asai S."/>
        </authorList>
    </citation>
    <scope>NUCLEOTIDE SEQUENCE</scope>
    <source>
        <strain evidence="12">Tf1208</strain>
    </source>
</reference>
<sequence length="580" mass="64686">MAYNDRPDEKGDAFSHGLSAAHTEHQNDPHGGRRESTAEQLAAKHLHEVNDSEELRGILTAAEKAAEAEHKMTFMEGLRAYPKAMGWSIALSTCIIMEGYDTILIGNLYAMKPFNEYYGHLDSQGGYSISAAWQSGLTNGASVGEILGLYASGWLADRFGYKKVLASALVMMTAFIFIQFFSVSLSMLLVGEILCGLPWGVFQTLTTTYAAEVCPIHLRCYLTTYVNLCWVIGQLIASGVLRGVVSLDSKWSYKIPFAVQWVWPIPILIAVMLAPESPWWFIRKGRVDEAKRSVERLQRKGTTVNADETVAMMIHTDQVERKISEGTGYLDCFRGRVNLRRTEIACLTWICQTICGSSFMGNSTYFYEQAGLADSSAFDMTIAQLALGFIGTVLSWPLMARVGRRKIYVWGLFLLTVILFVTGCLGIPPKAASRSWAIGSLLLVYTFTYDITVGPVCYSLVAELPSSRLRQRTIVLARNAYNIVGVAYTNIIGLYSLNPTAWNWGAKSAFFWAGNCALCFVWAYFRLPEPKDRSYAELDMLFDQGVSARKFATTYVNPYETERRSGQDSDSKEKVMSHVE</sequence>
<evidence type="ECO:0000256" key="2">
    <source>
        <dbReference type="ARBA" id="ARBA00010992"/>
    </source>
</evidence>
<feature type="transmembrane region" description="Helical" evidence="10">
    <location>
        <begin position="188"/>
        <end position="210"/>
    </location>
</feature>
<dbReference type="GO" id="GO:0016020">
    <property type="term" value="C:membrane"/>
    <property type="evidence" value="ECO:0007669"/>
    <property type="project" value="UniProtKB-SubCell"/>
</dbReference>
<evidence type="ECO:0000256" key="6">
    <source>
        <dbReference type="ARBA" id="ARBA00023136"/>
    </source>
</evidence>
<feature type="transmembrane region" description="Helical" evidence="10">
    <location>
        <begin position="479"/>
        <end position="497"/>
    </location>
</feature>
<dbReference type="GO" id="GO:0000023">
    <property type="term" value="P:maltose metabolic process"/>
    <property type="evidence" value="ECO:0007669"/>
    <property type="project" value="UniProtKB-KW"/>
</dbReference>
<evidence type="ECO:0000256" key="10">
    <source>
        <dbReference type="SAM" id="Phobius"/>
    </source>
</evidence>
<evidence type="ECO:0000256" key="9">
    <source>
        <dbReference type="SAM" id="MobiDB-lite"/>
    </source>
</evidence>
<dbReference type="Proteomes" id="UP000694050">
    <property type="component" value="Unassembled WGS sequence"/>
</dbReference>
<keyword evidence="7" id="KW-0462">Maltose metabolism</keyword>
<keyword evidence="3 8" id="KW-0813">Transport</keyword>
<name>A0A8J5NF71_FUSOX</name>
<dbReference type="AlphaFoldDB" id="A0A8J5NF71"/>
<dbReference type="NCBIfam" id="TIGR00879">
    <property type="entry name" value="SP"/>
    <property type="match status" value="1"/>
</dbReference>
<gene>
    <name evidence="12" type="ORF">Forpe1208_v017178</name>
</gene>
<feature type="transmembrane region" description="Helical" evidence="10">
    <location>
        <begin position="509"/>
        <end position="525"/>
    </location>
</feature>
<dbReference type="PANTHER" id="PTHR48022">
    <property type="entry name" value="PLASTIDIC GLUCOSE TRANSPORTER 4"/>
    <property type="match status" value="1"/>
</dbReference>
<proteinExistence type="inferred from homology"/>
<organism evidence="12 13">
    <name type="scientific">Fusarium oxysporum f. sp. rapae</name>
    <dbReference type="NCBI Taxonomy" id="485398"/>
    <lineage>
        <taxon>Eukaryota</taxon>
        <taxon>Fungi</taxon>
        <taxon>Dikarya</taxon>
        <taxon>Ascomycota</taxon>
        <taxon>Pezizomycotina</taxon>
        <taxon>Sordariomycetes</taxon>
        <taxon>Hypocreomycetidae</taxon>
        <taxon>Hypocreales</taxon>
        <taxon>Nectriaceae</taxon>
        <taxon>Fusarium</taxon>
        <taxon>Fusarium oxysporum species complex</taxon>
    </lineage>
</organism>
<feature type="transmembrane region" description="Helical" evidence="10">
    <location>
        <begin position="164"/>
        <end position="182"/>
    </location>
</feature>
<comment type="caution">
    <text evidence="12">The sequence shown here is derived from an EMBL/GenBank/DDBJ whole genome shotgun (WGS) entry which is preliminary data.</text>
</comment>
<keyword evidence="6 10" id="KW-0472">Membrane</keyword>
<dbReference type="InterPro" id="IPR005828">
    <property type="entry name" value="MFS_sugar_transport-like"/>
</dbReference>
<feature type="transmembrane region" description="Helical" evidence="10">
    <location>
        <begin position="381"/>
        <end position="400"/>
    </location>
</feature>
<dbReference type="PROSITE" id="PS00217">
    <property type="entry name" value="SUGAR_TRANSPORT_2"/>
    <property type="match status" value="1"/>
</dbReference>
<dbReference type="FunFam" id="1.20.1250.20:FF:000149">
    <property type="entry name" value="MFS transporter, SP family, general alpha glucoside:H+ symporter"/>
    <property type="match status" value="1"/>
</dbReference>
<evidence type="ECO:0000256" key="8">
    <source>
        <dbReference type="RuleBase" id="RU003346"/>
    </source>
</evidence>
<keyword evidence="5 10" id="KW-1133">Transmembrane helix</keyword>
<dbReference type="InterPro" id="IPR003663">
    <property type="entry name" value="Sugar/inositol_transpt"/>
</dbReference>
<feature type="region of interest" description="Disordered" evidence="9">
    <location>
        <begin position="560"/>
        <end position="580"/>
    </location>
</feature>
<dbReference type="Pfam" id="PF00083">
    <property type="entry name" value="Sugar_tr"/>
    <property type="match status" value="1"/>
</dbReference>
<evidence type="ECO:0000256" key="4">
    <source>
        <dbReference type="ARBA" id="ARBA00022692"/>
    </source>
</evidence>
<protein>
    <submittedName>
        <fullName evidence="12">Maltose permease MAL61</fullName>
    </submittedName>
</protein>